<evidence type="ECO:0000313" key="1">
    <source>
        <dbReference type="EMBL" id="KAI3436453.1"/>
    </source>
</evidence>
<sequence length="101" mass="10749">MLLTPSLTRTPANAKRSAAAWGCTRSKLTGLVVQRAARPAPYNLLCTCAGQLPNADIMYDDTLARWAKLTVTSVAFAAFEKVRLRLLGNASLCHCGRAAAG</sequence>
<comment type="caution">
    <text evidence="1">The sequence shown here is derived from an EMBL/GenBank/DDBJ whole genome shotgun (WGS) entry which is preliminary data.</text>
</comment>
<reference evidence="1" key="2">
    <citation type="submission" date="2020-11" db="EMBL/GenBank/DDBJ databases">
        <authorList>
            <person name="Cecchin M."/>
            <person name="Marcolungo L."/>
            <person name="Rossato M."/>
            <person name="Girolomoni L."/>
            <person name="Cosentino E."/>
            <person name="Cuine S."/>
            <person name="Li-Beisson Y."/>
            <person name="Delledonne M."/>
            <person name="Ballottari M."/>
        </authorList>
    </citation>
    <scope>NUCLEOTIDE SEQUENCE</scope>
    <source>
        <strain evidence="1">211/11P</strain>
        <tissue evidence="1">Whole cell</tissue>
    </source>
</reference>
<gene>
    <name evidence="1" type="ORF">D9Q98_005870</name>
</gene>
<protein>
    <submittedName>
        <fullName evidence="1">Uncharacterized protein</fullName>
    </submittedName>
</protein>
<keyword evidence="2" id="KW-1185">Reference proteome</keyword>
<dbReference type="AlphaFoldDB" id="A0A9D4Z101"/>
<dbReference type="EMBL" id="SIDB01000002">
    <property type="protein sequence ID" value="KAI3436453.1"/>
    <property type="molecule type" value="Genomic_DNA"/>
</dbReference>
<reference evidence="1" key="1">
    <citation type="journal article" date="2019" name="Plant J.">
        <title>Chlorella vulgaris genome assembly and annotation reveals the molecular basis for metabolic acclimation to high light conditions.</title>
        <authorList>
            <person name="Cecchin M."/>
            <person name="Marcolungo L."/>
            <person name="Rossato M."/>
            <person name="Girolomoni L."/>
            <person name="Cosentino E."/>
            <person name="Cuine S."/>
            <person name="Li-Beisson Y."/>
            <person name="Delledonne M."/>
            <person name="Ballottari M."/>
        </authorList>
    </citation>
    <scope>NUCLEOTIDE SEQUENCE</scope>
    <source>
        <strain evidence="1">211/11P</strain>
    </source>
</reference>
<organism evidence="1 2">
    <name type="scientific">Chlorella vulgaris</name>
    <name type="common">Green alga</name>
    <dbReference type="NCBI Taxonomy" id="3077"/>
    <lineage>
        <taxon>Eukaryota</taxon>
        <taxon>Viridiplantae</taxon>
        <taxon>Chlorophyta</taxon>
        <taxon>core chlorophytes</taxon>
        <taxon>Trebouxiophyceae</taxon>
        <taxon>Chlorellales</taxon>
        <taxon>Chlorellaceae</taxon>
        <taxon>Chlorella clade</taxon>
        <taxon>Chlorella</taxon>
    </lineage>
</organism>
<accession>A0A9D4Z101</accession>
<name>A0A9D4Z101_CHLVU</name>
<dbReference type="Proteomes" id="UP001055712">
    <property type="component" value="Unassembled WGS sequence"/>
</dbReference>
<evidence type="ECO:0000313" key="2">
    <source>
        <dbReference type="Proteomes" id="UP001055712"/>
    </source>
</evidence>
<proteinExistence type="predicted"/>